<proteinExistence type="predicted"/>
<dbReference type="STRING" id="375.BKD09_RS17455"/>
<dbReference type="CDD" id="cd01399">
    <property type="entry name" value="GlcN6P_deaminase"/>
    <property type="match status" value="1"/>
</dbReference>
<dbReference type="EMBL" id="JRPN01000025">
    <property type="protein sequence ID" value="KGT75452.1"/>
    <property type="molecule type" value="Genomic_DNA"/>
</dbReference>
<dbReference type="InterPro" id="IPR004547">
    <property type="entry name" value="Glucosamine6P_isomerase"/>
</dbReference>
<dbReference type="PANTHER" id="PTHR11280">
    <property type="entry name" value="GLUCOSAMINE-6-PHOSPHATE ISOMERASE"/>
    <property type="match status" value="1"/>
</dbReference>
<dbReference type="GO" id="GO:0004342">
    <property type="term" value="F:glucosamine-6-phosphate deaminase activity"/>
    <property type="evidence" value="ECO:0007669"/>
    <property type="project" value="UniProtKB-UniRule"/>
</dbReference>
<dbReference type="GO" id="GO:0005975">
    <property type="term" value="P:carbohydrate metabolic process"/>
    <property type="evidence" value="ECO:0007669"/>
    <property type="project" value="InterPro"/>
</dbReference>
<evidence type="ECO:0000256" key="2">
    <source>
        <dbReference type="NCBIfam" id="TIGR00502"/>
    </source>
</evidence>
<protein>
    <recommendedName>
        <fullName evidence="2">Glucosamine-6-phosphate deaminase</fullName>
        <ecNumber evidence="2">3.5.99.6</ecNumber>
    </recommendedName>
</protein>
<dbReference type="InterPro" id="IPR018321">
    <property type="entry name" value="Glucosamine6P_isomerase_CS"/>
</dbReference>
<dbReference type="NCBIfam" id="TIGR00502">
    <property type="entry name" value="nagB"/>
    <property type="match status" value="1"/>
</dbReference>
<evidence type="ECO:0000256" key="1">
    <source>
        <dbReference type="ARBA" id="ARBA00022801"/>
    </source>
</evidence>
<name>A0A0A3XM38_BRAJP</name>
<dbReference type="GO" id="GO:0006046">
    <property type="term" value="P:N-acetylglucosamine catabolic process"/>
    <property type="evidence" value="ECO:0007669"/>
    <property type="project" value="UniProtKB-UniRule"/>
</dbReference>
<dbReference type="PROSITE" id="PS01161">
    <property type="entry name" value="GLC_GALNAC_ISOMERASE"/>
    <property type="match status" value="1"/>
</dbReference>
<dbReference type="PANTHER" id="PTHR11280:SF5">
    <property type="entry name" value="GLUCOSAMINE-6-PHOSPHATE ISOMERASE"/>
    <property type="match status" value="1"/>
</dbReference>
<dbReference type="GO" id="GO:0006043">
    <property type="term" value="P:glucosamine catabolic process"/>
    <property type="evidence" value="ECO:0007669"/>
    <property type="project" value="TreeGrafter"/>
</dbReference>
<evidence type="ECO:0000313" key="4">
    <source>
        <dbReference type="EMBL" id="KGT75452.1"/>
    </source>
</evidence>
<dbReference type="InterPro" id="IPR006148">
    <property type="entry name" value="Glc/Gal-6P_isomerase"/>
</dbReference>
<dbReference type="SUPFAM" id="SSF100950">
    <property type="entry name" value="NagB/RpiA/CoA transferase-like"/>
    <property type="match status" value="1"/>
</dbReference>
<dbReference type="GO" id="GO:0005737">
    <property type="term" value="C:cytoplasm"/>
    <property type="evidence" value="ECO:0007669"/>
    <property type="project" value="TreeGrafter"/>
</dbReference>
<evidence type="ECO:0000259" key="3">
    <source>
        <dbReference type="Pfam" id="PF01182"/>
    </source>
</evidence>
<reference evidence="4 5" key="1">
    <citation type="submission" date="2014-09" db="EMBL/GenBank/DDBJ databases">
        <title>Draft genome of Bradyrhizobium japonicum Is-34.</title>
        <authorList>
            <person name="Tsurumaru H."/>
            <person name="Yamakawa T."/>
            <person name="Hashimoto S."/>
            <person name="Okizaki K."/>
            <person name="Kanesaki Y."/>
            <person name="Yoshikawa H."/>
            <person name="Yajima S."/>
        </authorList>
    </citation>
    <scope>NUCLEOTIDE SEQUENCE [LARGE SCALE GENOMIC DNA]</scope>
    <source>
        <strain evidence="4 5">Is-34</strain>
    </source>
</reference>
<feature type="domain" description="Glucosamine/galactosamine-6-phosphate isomerase" evidence="3">
    <location>
        <begin position="14"/>
        <end position="229"/>
    </location>
</feature>
<dbReference type="AlphaFoldDB" id="A0A0A3XM38"/>
<evidence type="ECO:0000313" key="5">
    <source>
        <dbReference type="Proteomes" id="UP000030377"/>
    </source>
</evidence>
<dbReference type="Proteomes" id="UP000030377">
    <property type="component" value="Unassembled WGS sequence"/>
</dbReference>
<gene>
    <name evidence="4" type="ORF">MA20_33905</name>
</gene>
<dbReference type="Pfam" id="PF01182">
    <property type="entry name" value="Glucosamine_iso"/>
    <property type="match status" value="1"/>
</dbReference>
<keyword evidence="1" id="KW-0378">Hydrolase</keyword>
<accession>A0A0A3XM38</accession>
<dbReference type="EC" id="3.5.99.6" evidence="2"/>
<sequence>MKEQAPRIEVIGNAAAVAERAAALVIARLHDRRPMTLGLATGATMAPLYARLVAATCAGVISFRTVSSFNLDEYVGVAPQSPGSFHAYMQQHLFGHVDMEAGRARIPDGTADDVAAEAARYEAQIAAAGGIDLLLLGIGANGHIGFNEPGSDFASRTREVRLDEATRIANAINFPDPASVPERAITMGIATILEARSILLIAKGPEKAAAVAAAIEGPITAACPASALRLHGNVDILCDEAAAAALATRPHNNNRRRA</sequence>
<dbReference type="RefSeq" id="WP_028156812.1">
    <property type="nucleotide sequence ID" value="NZ_JANUDC010000001.1"/>
</dbReference>
<dbReference type="InterPro" id="IPR037171">
    <property type="entry name" value="NagB/RpiA_transferase-like"/>
</dbReference>
<dbReference type="GO" id="GO:0042802">
    <property type="term" value="F:identical protein binding"/>
    <property type="evidence" value="ECO:0007669"/>
    <property type="project" value="TreeGrafter"/>
</dbReference>
<dbReference type="GO" id="GO:0019262">
    <property type="term" value="P:N-acetylneuraminate catabolic process"/>
    <property type="evidence" value="ECO:0007669"/>
    <property type="project" value="TreeGrafter"/>
</dbReference>
<organism evidence="4 5">
    <name type="scientific">Bradyrhizobium japonicum</name>
    <dbReference type="NCBI Taxonomy" id="375"/>
    <lineage>
        <taxon>Bacteria</taxon>
        <taxon>Pseudomonadati</taxon>
        <taxon>Pseudomonadota</taxon>
        <taxon>Alphaproteobacteria</taxon>
        <taxon>Hyphomicrobiales</taxon>
        <taxon>Nitrobacteraceae</taxon>
        <taxon>Bradyrhizobium</taxon>
    </lineage>
</organism>
<comment type="caution">
    <text evidence="4">The sequence shown here is derived from an EMBL/GenBank/DDBJ whole genome shotgun (WGS) entry which is preliminary data.</text>
</comment>
<dbReference type="Gene3D" id="3.40.50.1360">
    <property type="match status" value="1"/>
</dbReference>